<sequence length="364" mass="41886">MSQLRALKEQEEHRRDQILADRLNRQSLQEKRIVTQLMQIRKEKDNIRENRILRQKQYEKEREREFVLALEREALEAKRKAVVEEILFKAKQDKRKQLLQERARQNYEKHYQICHSIILQMVDLSTKIGEYRELTQCAIPVKMIRDWKLLFLFNKPLYEDSGLVTATEEEEEKGEGEREKGGEGESVSLQSTSSVDDKNAEADDILDDADLQEYLQVTNEWSSDITECPHPPNMVLSHIVYRLIELVKPPQPPSNPPSLPKFYLKGSFVGLPFTGKTSSLKYINETLGVLILSPNDLVIKAIEVYKSELTERYTSGPASLSSVEEEEEGGEGEGAKADSVKEEEGAEENEEKDAEDSKKQSPFE</sequence>
<feature type="domain" description="CPC1/SPEF2" evidence="2">
    <location>
        <begin position="23"/>
        <end position="156"/>
    </location>
</feature>
<reference evidence="4" key="1">
    <citation type="journal article" date="2010" name="Nature">
        <title>The Amphimedon queenslandica genome and the evolution of animal complexity.</title>
        <authorList>
            <person name="Srivastava M."/>
            <person name="Simakov O."/>
            <person name="Chapman J."/>
            <person name="Fahey B."/>
            <person name="Gauthier M.E."/>
            <person name="Mitros T."/>
            <person name="Richards G.S."/>
            <person name="Conaco C."/>
            <person name="Dacre M."/>
            <person name="Hellsten U."/>
            <person name="Larroux C."/>
            <person name="Putnam N.H."/>
            <person name="Stanke M."/>
            <person name="Adamska M."/>
            <person name="Darling A."/>
            <person name="Degnan S.M."/>
            <person name="Oakley T.H."/>
            <person name="Plachetzki D.C."/>
            <person name="Zhai Y."/>
            <person name="Adamski M."/>
            <person name="Calcino A."/>
            <person name="Cummins S.F."/>
            <person name="Goodstein D.M."/>
            <person name="Harris C."/>
            <person name="Jackson D.J."/>
            <person name="Leys S.P."/>
            <person name="Shu S."/>
            <person name="Woodcroft B.J."/>
            <person name="Vervoort M."/>
            <person name="Kosik K.S."/>
            <person name="Manning G."/>
            <person name="Degnan B.M."/>
            <person name="Rokhsar D.S."/>
        </authorList>
    </citation>
    <scope>NUCLEOTIDE SEQUENCE [LARGE SCALE GENOMIC DNA]</scope>
</reference>
<dbReference type="EnsemblMetazoa" id="Aqu2.1.06718_001">
    <property type="protein sequence ID" value="Aqu2.1.06718_001"/>
    <property type="gene ID" value="Aqu2.1.06718"/>
</dbReference>
<feature type="compositionally biased region" description="Polar residues" evidence="1">
    <location>
        <begin position="313"/>
        <end position="322"/>
    </location>
</feature>
<dbReference type="InParanoid" id="A0A1X7SXN1"/>
<dbReference type="InterPro" id="IPR054517">
    <property type="entry name" value="SPEF2_D5"/>
</dbReference>
<dbReference type="STRING" id="400682.A0A1X7SXN1"/>
<dbReference type="InterPro" id="IPR052634">
    <property type="entry name" value="Sperm_flagellar-bone_growth"/>
</dbReference>
<evidence type="ECO:0000259" key="2">
    <source>
        <dbReference type="Pfam" id="PF22946"/>
    </source>
</evidence>
<dbReference type="OMA" id="CANIIEC"/>
<feature type="compositionally biased region" description="Acidic residues" evidence="1">
    <location>
        <begin position="344"/>
        <end position="354"/>
    </location>
</feature>
<evidence type="ECO:0000256" key="1">
    <source>
        <dbReference type="SAM" id="MobiDB-lite"/>
    </source>
</evidence>
<organism evidence="3">
    <name type="scientific">Amphimedon queenslandica</name>
    <name type="common">Sponge</name>
    <dbReference type="NCBI Taxonomy" id="400682"/>
    <lineage>
        <taxon>Eukaryota</taxon>
        <taxon>Metazoa</taxon>
        <taxon>Porifera</taxon>
        <taxon>Demospongiae</taxon>
        <taxon>Heteroscleromorpha</taxon>
        <taxon>Haplosclerida</taxon>
        <taxon>Niphatidae</taxon>
        <taxon>Amphimedon</taxon>
    </lineage>
</organism>
<accession>A0A1X7SXN1</accession>
<feature type="compositionally biased region" description="Basic and acidic residues" evidence="1">
    <location>
        <begin position="333"/>
        <end position="343"/>
    </location>
</feature>
<protein>
    <recommendedName>
        <fullName evidence="2">CPC1/SPEF2 domain-containing protein</fullName>
    </recommendedName>
</protein>
<dbReference type="KEGG" id="aqu:105315636"/>
<dbReference type="OrthoDB" id="62528at2759"/>
<evidence type="ECO:0000313" key="3">
    <source>
        <dbReference type="EnsemblMetazoa" id="Aqu2.1.06718_001"/>
    </source>
</evidence>
<feature type="region of interest" description="Disordered" evidence="1">
    <location>
        <begin position="313"/>
        <end position="364"/>
    </location>
</feature>
<dbReference type="PANTHER" id="PTHR14919:SF0">
    <property type="entry name" value="SPERM FLAGELLAR PROTEIN 2"/>
    <property type="match status" value="1"/>
</dbReference>
<dbReference type="eggNOG" id="ENOG502QR7Y">
    <property type="taxonomic scope" value="Eukaryota"/>
</dbReference>
<proteinExistence type="predicted"/>
<keyword evidence="4" id="KW-1185">Reference proteome</keyword>
<dbReference type="Pfam" id="PF22946">
    <property type="entry name" value="SPEF2_D5"/>
    <property type="match status" value="1"/>
</dbReference>
<dbReference type="PANTHER" id="PTHR14919">
    <property type="entry name" value="KPL2-RELATED"/>
    <property type="match status" value="1"/>
</dbReference>
<gene>
    <name evidence="3" type="primary">105315636</name>
</gene>
<dbReference type="AlphaFoldDB" id="A0A1X7SXN1"/>
<dbReference type="Proteomes" id="UP000007879">
    <property type="component" value="Unassembled WGS sequence"/>
</dbReference>
<evidence type="ECO:0000313" key="4">
    <source>
        <dbReference type="Proteomes" id="UP000007879"/>
    </source>
</evidence>
<name>A0A1X7SXN1_AMPQE</name>
<feature type="compositionally biased region" description="Basic and acidic residues" evidence="1">
    <location>
        <begin position="355"/>
        <end position="364"/>
    </location>
</feature>
<reference evidence="3" key="2">
    <citation type="submission" date="2017-05" db="UniProtKB">
        <authorList>
            <consortium name="EnsemblMetazoa"/>
        </authorList>
    </citation>
    <scope>IDENTIFICATION</scope>
</reference>
<feature type="region of interest" description="Disordered" evidence="1">
    <location>
        <begin position="164"/>
        <end position="200"/>
    </location>
</feature>
<dbReference type="EnsemblMetazoa" id="XM_020006841.1">
    <property type="protein sequence ID" value="XP_019862400.1"/>
    <property type="gene ID" value="LOC105315636"/>
</dbReference>